<organism evidence="1 2">
    <name type="scientific">Segatella salivae F0493</name>
    <dbReference type="NCBI Taxonomy" id="1395125"/>
    <lineage>
        <taxon>Bacteria</taxon>
        <taxon>Pseudomonadati</taxon>
        <taxon>Bacteroidota</taxon>
        <taxon>Bacteroidia</taxon>
        <taxon>Bacteroidales</taxon>
        <taxon>Prevotellaceae</taxon>
        <taxon>Segatella</taxon>
    </lineage>
</organism>
<dbReference type="PATRIC" id="fig|1395125.3.peg.1445"/>
<protein>
    <submittedName>
        <fullName evidence="1">Uncharacterized protein</fullName>
    </submittedName>
</protein>
<accession>U2MM85</accession>
<dbReference type="AlphaFoldDB" id="U2MM85"/>
<sequence>MNADMIYLWTNRYHIENHLSKMKIKIYFFYKQQETLR</sequence>
<reference evidence="1 2" key="1">
    <citation type="submission" date="2013-08" db="EMBL/GenBank/DDBJ databases">
        <authorList>
            <person name="Durkin A.S."/>
            <person name="Haft D.R."/>
            <person name="McCorrison J."/>
            <person name="Torralba M."/>
            <person name="Gillis M."/>
            <person name="Haft D.H."/>
            <person name="Methe B."/>
            <person name="Sutton G."/>
            <person name="Nelson K.E."/>
        </authorList>
    </citation>
    <scope>NUCLEOTIDE SEQUENCE [LARGE SCALE GENOMIC DNA]</scope>
    <source>
        <strain evidence="1 2">F0493</strain>
    </source>
</reference>
<evidence type="ECO:0000313" key="1">
    <source>
        <dbReference type="EMBL" id="ERK00359.1"/>
    </source>
</evidence>
<name>U2MM85_9BACT</name>
<evidence type="ECO:0000313" key="2">
    <source>
        <dbReference type="Proteomes" id="UP000017023"/>
    </source>
</evidence>
<dbReference type="Proteomes" id="UP000017023">
    <property type="component" value="Unassembled WGS sequence"/>
</dbReference>
<gene>
    <name evidence="1" type="ORF">HMPREF9145_2237</name>
</gene>
<dbReference type="EMBL" id="AWGW01000021">
    <property type="protein sequence ID" value="ERK00359.1"/>
    <property type="molecule type" value="Genomic_DNA"/>
</dbReference>
<proteinExistence type="predicted"/>
<comment type="caution">
    <text evidence="1">The sequence shown here is derived from an EMBL/GenBank/DDBJ whole genome shotgun (WGS) entry which is preliminary data.</text>
</comment>